<protein>
    <submittedName>
        <fullName evidence="1">Radical SAM protein</fullName>
    </submittedName>
</protein>
<proteinExistence type="predicted"/>
<gene>
    <name evidence="1" type="ORF">AB4Y32_26445</name>
</gene>
<keyword evidence="2" id="KW-1185">Reference proteome</keyword>
<reference evidence="1" key="1">
    <citation type="submission" date="2024-07" db="EMBL/GenBank/DDBJ databases">
        <title>A survey of Mimosa microsymbionts across Brazilian biomes reveals a high diversity of Paraburkholderia nodulating endemic species, but also that Cupriavidus is common as a symbiont of widespread species.</title>
        <authorList>
            <person name="Rouws L."/>
            <person name="Barauna A."/>
            <person name="Beukes C."/>
            <person name="Rouws J.R.C."/>
            <person name="De Faria S.M."/>
            <person name="Gross E."/>
            <person name="Bueno Dos Reis Junior F."/>
            <person name="Simon M.F."/>
            <person name="Maluk M."/>
            <person name="Odee D.W."/>
            <person name="Kenicer G."/>
            <person name="Young J.P.W."/>
            <person name="Reis V.M."/>
            <person name="Zilli J."/>
            <person name="James E.K."/>
        </authorList>
    </citation>
    <scope>NUCLEOTIDE SEQUENCE</scope>
    <source>
        <strain evidence="1">EG181B</strain>
    </source>
</reference>
<name>A0ACC6U6K2_9BURK</name>
<comment type="caution">
    <text evidence="1">The sequence shown here is derived from an EMBL/GenBank/DDBJ whole genome shotgun (WGS) entry which is preliminary data.</text>
</comment>
<evidence type="ECO:0000313" key="2">
    <source>
        <dbReference type="Proteomes" id="UP001558850"/>
    </source>
</evidence>
<accession>A0ACC6U6K2</accession>
<dbReference type="Proteomes" id="UP001558850">
    <property type="component" value="Unassembled WGS sequence"/>
</dbReference>
<evidence type="ECO:0000313" key="1">
    <source>
        <dbReference type="EMBL" id="MEX3935293.1"/>
    </source>
</evidence>
<sequence>MPALLAEDPALAQRFNDVRGFSALVRASEYHLTNACNIRCKGCWFFEFGHDKHAKENKEIDAWREFANAQRKRRVNTVLLIGGEPTLFPERVEAFVGTMRFVSISTNGLKPLPNIEPFRNVTIFISLFGGAARSTTSCARSSRAVRRSRGSSTLRWGTTIRTRARRSCTRPRRTASRISSPRSGAFATTGMW</sequence>
<organism evidence="1 2">
    <name type="scientific">Paraburkholderia phymatum</name>
    <dbReference type="NCBI Taxonomy" id="148447"/>
    <lineage>
        <taxon>Bacteria</taxon>
        <taxon>Pseudomonadati</taxon>
        <taxon>Pseudomonadota</taxon>
        <taxon>Betaproteobacteria</taxon>
        <taxon>Burkholderiales</taxon>
        <taxon>Burkholderiaceae</taxon>
        <taxon>Paraburkholderia</taxon>
    </lineage>
</organism>
<dbReference type="EMBL" id="JBFRCH010000019">
    <property type="protein sequence ID" value="MEX3935293.1"/>
    <property type="molecule type" value="Genomic_DNA"/>
</dbReference>